<comment type="similarity">
    <text evidence="1">Belongs to the HAD-like hydrolase superfamily.</text>
</comment>
<dbReference type="InterPro" id="IPR036412">
    <property type="entry name" value="HAD-like_sf"/>
</dbReference>
<dbReference type="RefSeq" id="WP_390205335.1">
    <property type="nucleotide sequence ID" value="NZ_JBHSZC010000001.1"/>
</dbReference>
<dbReference type="InterPro" id="IPR006439">
    <property type="entry name" value="HAD-SF_hydro_IA"/>
</dbReference>
<dbReference type="InterPro" id="IPR023198">
    <property type="entry name" value="PGP-like_dom2"/>
</dbReference>
<dbReference type="NCBIfam" id="TIGR01549">
    <property type="entry name" value="HAD-SF-IA-v1"/>
    <property type="match status" value="1"/>
</dbReference>
<dbReference type="AlphaFoldDB" id="A0ABD5YRS5"/>
<dbReference type="InterPro" id="IPR023214">
    <property type="entry name" value="HAD_sf"/>
</dbReference>
<dbReference type="SUPFAM" id="SSF56784">
    <property type="entry name" value="HAD-like"/>
    <property type="match status" value="1"/>
</dbReference>
<dbReference type="PANTHER" id="PTHR43434:SF1">
    <property type="entry name" value="PHOSPHOGLYCOLATE PHOSPHATASE"/>
    <property type="match status" value="1"/>
</dbReference>
<protein>
    <submittedName>
        <fullName evidence="2">HAD family hydrolase</fullName>
        <ecNumber evidence="2">3.-.-.-</ecNumber>
    </submittedName>
</protein>
<accession>A0ABD5YRS5</accession>
<name>A0ABD5YRS5_9EURY</name>
<dbReference type="SFLD" id="SFLDG01129">
    <property type="entry name" value="C1.5:_HAD__Beta-PGM__Phosphata"/>
    <property type="match status" value="1"/>
</dbReference>
<dbReference type="Gene3D" id="3.40.50.1000">
    <property type="entry name" value="HAD superfamily/HAD-like"/>
    <property type="match status" value="1"/>
</dbReference>
<dbReference type="Pfam" id="PF13419">
    <property type="entry name" value="HAD_2"/>
    <property type="match status" value="1"/>
</dbReference>
<dbReference type="EMBL" id="JBHTAX010000001">
    <property type="protein sequence ID" value="MFC7189946.1"/>
    <property type="molecule type" value="Genomic_DNA"/>
</dbReference>
<comment type="caution">
    <text evidence="2">The sequence shown here is derived from an EMBL/GenBank/DDBJ whole genome shotgun (WGS) entry which is preliminary data.</text>
</comment>
<dbReference type="SFLD" id="SFLDS00003">
    <property type="entry name" value="Haloacid_Dehalogenase"/>
    <property type="match status" value="1"/>
</dbReference>
<dbReference type="InterPro" id="IPR041492">
    <property type="entry name" value="HAD_2"/>
</dbReference>
<dbReference type="InterPro" id="IPR050155">
    <property type="entry name" value="HAD-like_hydrolase_sf"/>
</dbReference>
<keyword evidence="3" id="KW-1185">Reference proteome</keyword>
<evidence type="ECO:0000313" key="3">
    <source>
        <dbReference type="Proteomes" id="UP001596417"/>
    </source>
</evidence>
<organism evidence="2 3">
    <name type="scientific">Halocatena marina</name>
    <dbReference type="NCBI Taxonomy" id="2934937"/>
    <lineage>
        <taxon>Archaea</taxon>
        <taxon>Methanobacteriati</taxon>
        <taxon>Methanobacteriota</taxon>
        <taxon>Stenosarchaea group</taxon>
        <taxon>Halobacteria</taxon>
        <taxon>Halobacteriales</taxon>
        <taxon>Natronomonadaceae</taxon>
        <taxon>Halocatena</taxon>
    </lineage>
</organism>
<dbReference type="Gene3D" id="1.10.150.240">
    <property type="entry name" value="Putative phosphatase, domain 2"/>
    <property type="match status" value="1"/>
</dbReference>
<evidence type="ECO:0000256" key="1">
    <source>
        <dbReference type="ARBA" id="ARBA00007958"/>
    </source>
</evidence>
<reference evidence="2 3" key="1">
    <citation type="journal article" date="2019" name="Int. J. Syst. Evol. Microbiol.">
        <title>The Global Catalogue of Microorganisms (GCM) 10K type strain sequencing project: providing services to taxonomists for standard genome sequencing and annotation.</title>
        <authorList>
            <consortium name="The Broad Institute Genomics Platform"/>
            <consortium name="The Broad Institute Genome Sequencing Center for Infectious Disease"/>
            <person name="Wu L."/>
            <person name="Ma J."/>
        </authorList>
    </citation>
    <scope>NUCLEOTIDE SEQUENCE [LARGE SCALE GENOMIC DNA]</scope>
    <source>
        <strain evidence="2 3">RDMS1</strain>
    </source>
</reference>
<dbReference type="Proteomes" id="UP001596417">
    <property type="component" value="Unassembled WGS sequence"/>
</dbReference>
<dbReference type="GO" id="GO:0016787">
    <property type="term" value="F:hydrolase activity"/>
    <property type="evidence" value="ECO:0007669"/>
    <property type="project" value="UniProtKB-KW"/>
</dbReference>
<dbReference type="EC" id="3.-.-.-" evidence="2"/>
<evidence type="ECO:0000313" key="2">
    <source>
        <dbReference type="EMBL" id="MFC7189946.1"/>
    </source>
</evidence>
<proteinExistence type="inferred from homology"/>
<gene>
    <name evidence="2" type="ORF">ACFQL7_08805</name>
</gene>
<keyword evidence="2" id="KW-0378">Hydrolase</keyword>
<dbReference type="PANTHER" id="PTHR43434">
    <property type="entry name" value="PHOSPHOGLYCOLATE PHOSPHATASE"/>
    <property type="match status" value="1"/>
</dbReference>
<sequence length="235" mass="25959">MGEKIRDLTGEIDCVFFDFDGVLIDFCDTGIPNWLIQMVQKEARAMGVDDISPGNVVSLFGRPGADHFRQTCTELGIDRPSDFWDAVHHRGTKEKVHRFEAGEITAYDDISVIQALSASFKIAIVSNQPQASVEQLLHKLPVHDHVDGVVGLEGLETNDHRKPNPDFILDAKRRLGVESPAYVGDSAVDVEAARTADAVPVYINRDGSFPNHQAYNIQTLGSLRALQSNFHGSRH</sequence>